<dbReference type="InterPro" id="IPR013785">
    <property type="entry name" value="Aldolase_TIM"/>
</dbReference>
<evidence type="ECO:0000256" key="8">
    <source>
        <dbReference type="ARBA" id="ARBA00047835"/>
    </source>
</evidence>
<dbReference type="NCBIfam" id="NF006629">
    <property type="entry name" value="PRK09198.1"/>
    <property type="match status" value="1"/>
</dbReference>
<evidence type="ECO:0000256" key="2">
    <source>
        <dbReference type="ARBA" id="ARBA00022642"/>
    </source>
</evidence>
<feature type="binding site" evidence="9">
    <location>
        <position position="289"/>
    </location>
    <ligand>
        <name>diphosphate</name>
        <dbReference type="ChEBI" id="CHEBI:33019"/>
    </ligand>
</feature>
<dbReference type="PANTHER" id="PTHR43816:SF1">
    <property type="entry name" value="NICOTINAMIDE PHOSPHORIBOSYLTRANSFERASE"/>
    <property type="match status" value="1"/>
</dbReference>
<protein>
    <recommendedName>
        <fullName evidence="7">Nicotinamide phosphoribosyltransferase</fullName>
        <ecNumber evidence="6">2.4.2.12</ecNumber>
    </recommendedName>
</protein>
<dbReference type="GO" id="GO:0009435">
    <property type="term" value="P:NAD+ biosynthetic process"/>
    <property type="evidence" value="ECO:0007669"/>
    <property type="project" value="InterPro"/>
</dbReference>
<organism evidence="12 13">
    <name type="scientific">Oceanivirga miroungae</name>
    <dbReference type="NCBI Taxonomy" id="1130046"/>
    <lineage>
        <taxon>Bacteria</taxon>
        <taxon>Fusobacteriati</taxon>
        <taxon>Fusobacteriota</taxon>
        <taxon>Fusobacteriia</taxon>
        <taxon>Fusobacteriales</taxon>
        <taxon>Leptotrichiaceae</taxon>
        <taxon>Oceanivirga</taxon>
    </lineage>
</organism>
<gene>
    <name evidence="12" type="ORF">OMES3154_00418</name>
</gene>
<feature type="domain" description="Nicotinamide phosphoribosyltransferase N-terminal" evidence="11">
    <location>
        <begin position="6"/>
        <end position="97"/>
    </location>
</feature>
<evidence type="ECO:0000256" key="1">
    <source>
        <dbReference type="ARBA" id="ARBA00010897"/>
    </source>
</evidence>
<dbReference type="InterPro" id="IPR041529">
    <property type="entry name" value="DUF5598"/>
</dbReference>
<feature type="domain" description="Nicotinate/nicotinamide phosphoribosyltransferase" evidence="10">
    <location>
        <begin position="170"/>
        <end position="413"/>
    </location>
</feature>
<feature type="binding site" evidence="9">
    <location>
        <begin position="289"/>
        <end position="291"/>
    </location>
    <ligand>
        <name>beta-nicotinamide D-ribonucleotide</name>
        <dbReference type="ChEBI" id="CHEBI:14649"/>
    </ligand>
</feature>
<dbReference type="AlphaFoldDB" id="A0A6I8M8J4"/>
<evidence type="ECO:0000256" key="3">
    <source>
        <dbReference type="ARBA" id="ARBA00022676"/>
    </source>
</evidence>
<evidence type="ECO:0000313" key="13">
    <source>
        <dbReference type="Proteomes" id="UP000419017"/>
    </source>
</evidence>
<evidence type="ECO:0000256" key="5">
    <source>
        <dbReference type="ARBA" id="ARBA00035007"/>
    </source>
</evidence>
<evidence type="ECO:0000256" key="4">
    <source>
        <dbReference type="ARBA" id="ARBA00022679"/>
    </source>
</evidence>
<comment type="pathway">
    <text evidence="5">Cofactor biosynthesis; NAD(+) biosynthesis; nicotinamide D-ribonucleotide from 5-phospho-alpha-D-ribose 1-diphosphate and nicotinamide: step 1/1.</text>
</comment>
<dbReference type="Proteomes" id="UP000419017">
    <property type="component" value="Unassembled WGS sequence"/>
</dbReference>
<dbReference type="EC" id="2.4.2.12" evidence="6"/>
<evidence type="ECO:0000256" key="6">
    <source>
        <dbReference type="ARBA" id="ARBA00035024"/>
    </source>
</evidence>
<reference evidence="12 13" key="1">
    <citation type="submission" date="2019-10" db="EMBL/GenBank/DDBJ databases">
        <authorList>
            <person name="Blom J."/>
        </authorList>
    </citation>
    <scope>NUCLEOTIDE SEQUENCE [LARGE SCALE GENOMIC DNA]</scope>
    <source>
        <strain evidence="12 13">ES3154-GLU</strain>
    </source>
</reference>
<dbReference type="SUPFAM" id="SSF51690">
    <property type="entry name" value="Nicotinate/Quinolinate PRTase C-terminal domain-like"/>
    <property type="match status" value="1"/>
</dbReference>
<feature type="binding site" evidence="9">
    <location>
        <position position="361"/>
    </location>
    <ligand>
        <name>beta-nicotinamide D-ribonucleotide</name>
        <dbReference type="ChEBI" id="CHEBI:14649"/>
    </ligand>
</feature>
<name>A0A6I8M8J4_9FUSO</name>
<evidence type="ECO:0000313" key="12">
    <source>
        <dbReference type="EMBL" id="VWL85134.1"/>
    </source>
</evidence>
<dbReference type="GO" id="GO:0047280">
    <property type="term" value="F:nicotinamide phosphoribosyltransferase activity"/>
    <property type="evidence" value="ECO:0007669"/>
    <property type="project" value="UniProtKB-EC"/>
</dbReference>
<evidence type="ECO:0000259" key="11">
    <source>
        <dbReference type="Pfam" id="PF18127"/>
    </source>
</evidence>
<feature type="binding site" evidence="9">
    <location>
        <position position="227"/>
    </location>
    <ligand>
        <name>diphosphate</name>
        <dbReference type="ChEBI" id="CHEBI:33019"/>
    </ligand>
</feature>
<comment type="catalytic activity">
    <reaction evidence="8">
        <text>beta-nicotinamide D-ribonucleotide + diphosphate = 5-phospho-alpha-D-ribose 1-diphosphate + nicotinamide + H(+)</text>
        <dbReference type="Rhea" id="RHEA:16149"/>
        <dbReference type="ChEBI" id="CHEBI:14649"/>
        <dbReference type="ChEBI" id="CHEBI:15378"/>
        <dbReference type="ChEBI" id="CHEBI:17154"/>
        <dbReference type="ChEBI" id="CHEBI:33019"/>
        <dbReference type="ChEBI" id="CHEBI:58017"/>
        <dbReference type="EC" id="2.4.2.12"/>
    </reaction>
    <physiologicalReaction direction="right-to-left" evidence="8">
        <dbReference type="Rhea" id="RHEA:16151"/>
    </physiologicalReaction>
</comment>
<dbReference type="PIRSF" id="PIRSF005943">
    <property type="entry name" value="NMPRT"/>
    <property type="match status" value="1"/>
</dbReference>
<dbReference type="EMBL" id="CABWIB010000001">
    <property type="protein sequence ID" value="VWL85134.1"/>
    <property type="molecule type" value="Genomic_DNA"/>
</dbReference>
<accession>A0A6I8M8J4</accession>
<dbReference type="InterPro" id="IPR016471">
    <property type="entry name" value="Nicotinamide_PRibTrfase"/>
</dbReference>
<evidence type="ECO:0000259" key="10">
    <source>
        <dbReference type="Pfam" id="PF04095"/>
    </source>
</evidence>
<dbReference type="InterPro" id="IPR036068">
    <property type="entry name" value="Nicotinate_pribotase-like_C"/>
</dbReference>
<feature type="binding site" evidence="9">
    <location>
        <position position="178"/>
    </location>
    <ligand>
        <name>diphosphate</name>
        <dbReference type="ChEBI" id="CHEBI:33019"/>
    </ligand>
</feature>
<dbReference type="Gene3D" id="3.20.20.70">
    <property type="entry name" value="Aldolase class I"/>
    <property type="match status" value="1"/>
</dbReference>
<sequence>MNINPILTCDSYKISHPKQYPDNMMYMHSYIESRGGEYGYTKFFGLQYYLKKYLTVRLTKEMVDEASEIFKLHGIPFIREDFDYIVEKLDGKIPLRIRAVEEGAIIPNHNVLITVESTDKNVPYIVSWFETLLLKTWYPITVATYSYKIKQIIKYFLEKTCDNVDEEILFKLHDFGYRGTSSEESAGIGGLAHLTNFLGTDNIKALVYGRHYYNIDCAGFSIPAAEHSTITSWGRENEKKAIEHIIDSFKDNQLAVVCDSYNFFNAVEHIICEDLKDKIIKRDNLLVIRPDSGDAITNILFALEKLENAFGVTINKKGYKVLNHVRIIQGDSVYENTVWDILKSITDMGYSAENISLGSGGALLQGNKNSSINRDTHRFAMKCSSVKIKDSFVDVYKDPITDKGKISKKGRLDLIIDENEKIRTINITNLGENNYHKDSIMNIVFENGELLKEYSLEEIRENECKYYKPHLEKRPF</sequence>
<comment type="similarity">
    <text evidence="1">Belongs to the NAPRTase family.</text>
</comment>
<keyword evidence="2" id="KW-0662">Pyridine nucleotide biosynthesis</keyword>
<feature type="binding site" evidence="9">
    <location>
        <begin position="330"/>
        <end position="331"/>
    </location>
    <ligand>
        <name>beta-nicotinamide D-ribonucleotide</name>
        <dbReference type="ChEBI" id="CHEBI:14649"/>
    </ligand>
</feature>
<evidence type="ECO:0000256" key="9">
    <source>
        <dbReference type="PIRSR" id="PIRSR005943-1"/>
    </source>
</evidence>
<dbReference type="Pfam" id="PF04095">
    <property type="entry name" value="NAPRTase"/>
    <property type="match status" value="1"/>
</dbReference>
<dbReference type="Pfam" id="PF18127">
    <property type="entry name" value="NAMPT_N"/>
    <property type="match status" value="1"/>
</dbReference>
<proteinExistence type="inferred from homology"/>
<feature type="binding site" evidence="9">
    <location>
        <position position="201"/>
    </location>
    <ligand>
        <name>beta-nicotinamide D-ribonucleotide</name>
        <dbReference type="ChEBI" id="CHEBI:14649"/>
    </ligand>
</feature>
<keyword evidence="13" id="KW-1185">Reference proteome</keyword>
<keyword evidence="4 12" id="KW-0808">Transferase</keyword>
<feature type="binding site" evidence="9">
    <location>
        <position position="374"/>
    </location>
    <ligand>
        <name>beta-nicotinamide D-ribonucleotide</name>
        <dbReference type="ChEBI" id="CHEBI:14649"/>
    </ligand>
</feature>
<dbReference type="RefSeq" id="WP_156683155.1">
    <property type="nucleotide sequence ID" value="NZ_CABWIB010000001.1"/>
</dbReference>
<keyword evidence="3 12" id="KW-0328">Glycosyltransferase</keyword>
<dbReference type="InterPro" id="IPR041525">
    <property type="entry name" value="N/Namide_PRibTrfase"/>
</dbReference>
<evidence type="ECO:0000256" key="7">
    <source>
        <dbReference type="ARBA" id="ARBA00035036"/>
    </source>
</evidence>
<dbReference type="PANTHER" id="PTHR43816">
    <property type="entry name" value="NICOTINAMIDE PHOSPHORIBOSYLTRANSFERASE"/>
    <property type="match status" value="1"/>
</dbReference>